<reference evidence="2" key="1">
    <citation type="journal article" date="2024" name="Int. J. Syst. Evol. Microbiol.">
        <title>Polycladomyces zharkentensis sp. nov., a novel thermophilic cellulose- and starch-degrading member of the Bacillota from a geothermal aquifer in Kazakhstan.</title>
        <authorList>
            <person name="Mashzhan A."/>
            <person name="Kistaubayeva A."/>
            <person name="Javier-Lopez R."/>
            <person name="Bissenova U."/>
            <person name="Bissenbay A."/>
            <person name="Birkeland N.K."/>
        </authorList>
    </citation>
    <scope>NUCLEOTIDE SEQUENCE</scope>
    <source>
        <strain evidence="2">ZKZ2T</strain>
    </source>
</reference>
<gene>
    <name evidence="2" type="ORF">JQC72_13575</name>
</gene>
<comment type="caution">
    <text evidence="2">The sequence shown here is derived from an EMBL/GenBank/DDBJ whole genome shotgun (WGS) entry which is preliminary data.</text>
</comment>
<dbReference type="RefSeq" id="WP_205496573.1">
    <property type="nucleotide sequence ID" value="NZ_JAFHAP010000013.1"/>
</dbReference>
<name>A0ABS2WLZ1_9BACL</name>
<keyword evidence="3" id="KW-1185">Reference proteome</keyword>
<evidence type="ECO:0000256" key="1">
    <source>
        <dbReference type="SAM" id="MobiDB-lite"/>
    </source>
</evidence>
<protein>
    <submittedName>
        <fullName evidence="2">Uncharacterized protein</fullName>
    </submittedName>
</protein>
<sequence length="50" mass="5749">MKKEERSPHPPRFAPGMTEEQLEEEATPEEIARGHSTSVTRLEQDRDADE</sequence>
<evidence type="ECO:0000313" key="2">
    <source>
        <dbReference type="EMBL" id="MBN2910531.1"/>
    </source>
</evidence>
<feature type="region of interest" description="Disordered" evidence="1">
    <location>
        <begin position="1"/>
        <end position="50"/>
    </location>
</feature>
<dbReference type="Proteomes" id="UP001177120">
    <property type="component" value="Unassembled WGS sequence"/>
</dbReference>
<dbReference type="EMBL" id="JAFHAP010000013">
    <property type="protein sequence ID" value="MBN2910531.1"/>
    <property type="molecule type" value="Genomic_DNA"/>
</dbReference>
<organism evidence="2 3">
    <name type="scientific">Polycladomyces zharkentensis</name>
    <dbReference type="NCBI Taxonomy" id="2807616"/>
    <lineage>
        <taxon>Bacteria</taxon>
        <taxon>Bacillati</taxon>
        <taxon>Bacillota</taxon>
        <taxon>Bacilli</taxon>
        <taxon>Bacillales</taxon>
        <taxon>Thermoactinomycetaceae</taxon>
        <taxon>Polycladomyces</taxon>
    </lineage>
</organism>
<evidence type="ECO:0000313" key="3">
    <source>
        <dbReference type="Proteomes" id="UP001177120"/>
    </source>
</evidence>
<accession>A0ABS2WLZ1</accession>
<proteinExistence type="predicted"/>